<keyword evidence="2" id="KW-1133">Transmembrane helix</keyword>
<protein>
    <recommendedName>
        <fullName evidence="5">DUF2269 family protein</fullName>
    </recommendedName>
</protein>
<comment type="caution">
    <text evidence="3">The sequence shown here is derived from an EMBL/GenBank/DDBJ whole genome shotgun (WGS) entry which is preliminary data.</text>
</comment>
<reference evidence="4" key="1">
    <citation type="journal article" date="2019" name="Int. J. Syst. Evol. Microbiol.">
        <title>The Global Catalogue of Microorganisms (GCM) 10K type strain sequencing project: providing services to taxonomists for standard genome sequencing and annotation.</title>
        <authorList>
            <consortium name="The Broad Institute Genomics Platform"/>
            <consortium name="The Broad Institute Genome Sequencing Center for Infectious Disease"/>
            <person name="Wu L."/>
            <person name="Ma J."/>
        </authorList>
    </citation>
    <scope>NUCLEOTIDE SEQUENCE [LARGE SCALE GENOMIC DNA]</scope>
    <source>
        <strain evidence="4">KCTC 42087</strain>
    </source>
</reference>
<feature type="transmembrane region" description="Helical" evidence="2">
    <location>
        <begin position="46"/>
        <end position="64"/>
    </location>
</feature>
<sequence>MDRLLLFLHIGFAIFTLGPLTAATMASPRYIRAGNTVVVGHLNRTTRIYGFATLGIFLFGLLLGRDRLAEIWLVVSMTLFVVALALLFLVERDQRKAVHLLRLADAEPTADSSENGEEAKRKKAPPKPARDGAIAQVERGRIAAVSGVVAILWLVILFLMVWKA</sequence>
<organism evidence="3 4">
    <name type="scientific">Actinomadura rugatobispora</name>
    <dbReference type="NCBI Taxonomy" id="1994"/>
    <lineage>
        <taxon>Bacteria</taxon>
        <taxon>Bacillati</taxon>
        <taxon>Actinomycetota</taxon>
        <taxon>Actinomycetes</taxon>
        <taxon>Streptosporangiales</taxon>
        <taxon>Thermomonosporaceae</taxon>
        <taxon>Actinomadura</taxon>
    </lineage>
</organism>
<feature type="transmembrane region" description="Helical" evidence="2">
    <location>
        <begin position="71"/>
        <end position="90"/>
    </location>
</feature>
<keyword evidence="2" id="KW-0472">Membrane</keyword>
<dbReference type="Proteomes" id="UP001596074">
    <property type="component" value="Unassembled WGS sequence"/>
</dbReference>
<proteinExistence type="predicted"/>
<feature type="region of interest" description="Disordered" evidence="1">
    <location>
        <begin position="110"/>
        <end position="131"/>
    </location>
</feature>
<keyword evidence="2" id="KW-0812">Transmembrane</keyword>
<name>A0ABW1ABD0_9ACTN</name>
<evidence type="ECO:0000256" key="1">
    <source>
        <dbReference type="SAM" id="MobiDB-lite"/>
    </source>
</evidence>
<dbReference type="RefSeq" id="WP_378287930.1">
    <property type="nucleotide sequence ID" value="NZ_JBHSON010000078.1"/>
</dbReference>
<evidence type="ECO:0000313" key="4">
    <source>
        <dbReference type="Proteomes" id="UP001596074"/>
    </source>
</evidence>
<keyword evidence="4" id="KW-1185">Reference proteome</keyword>
<feature type="transmembrane region" description="Helical" evidence="2">
    <location>
        <begin position="142"/>
        <end position="162"/>
    </location>
</feature>
<evidence type="ECO:0000313" key="3">
    <source>
        <dbReference type="EMBL" id="MFC5751968.1"/>
    </source>
</evidence>
<accession>A0ABW1ABD0</accession>
<dbReference type="EMBL" id="JBHSON010000078">
    <property type="protein sequence ID" value="MFC5751968.1"/>
    <property type="molecule type" value="Genomic_DNA"/>
</dbReference>
<evidence type="ECO:0000256" key="2">
    <source>
        <dbReference type="SAM" id="Phobius"/>
    </source>
</evidence>
<gene>
    <name evidence="3" type="ORF">ACFPZN_40705</name>
</gene>
<evidence type="ECO:0008006" key="5">
    <source>
        <dbReference type="Google" id="ProtNLM"/>
    </source>
</evidence>